<dbReference type="AlphaFoldDB" id="A0ABD3MI93"/>
<evidence type="ECO:0000256" key="3">
    <source>
        <dbReference type="SAM" id="Phobius"/>
    </source>
</evidence>
<keyword evidence="1" id="KW-0677">Repeat</keyword>
<protein>
    <recommendedName>
        <fullName evidence="6">Peptidylprolyl isomerase</fullName>
    </recommendedName>
</protein>
<dbReference type="PANTHER" id="PTHR11242:SF17">
    <property type="match status" value="1"/>
</dbReference>
<keyword evidence="3" id="KW-0472">Membrane</keyword>
<feature type="transmembrane region" description="Helical" evidence="3">
    <location>
        <begin position="387"/>
        <end position="405"/>
    </location>
</feature>
<dbReference type="InterPro" id="IPR011990">
    <property type="entry name" value="TPR-like_helical_dom_sf"/>
</dbReference>
<evidence type="ECO:0000256" key="2">
    <source>
        <dbReference type="ARBA" id="ARBA00022803"/>
    </source>
</evidence>
<keyword evidence="5" id="KW-1185">Reference proteome</keyword>
<evidence type="ECO:0000313" key="5">
    <source>
        <dbReference type="Proteomes" id="UP001530315"/>
    </source>
</evidence>
<comment type="caution">
    <text evidence="4">The sequence shown here is derived from an EMBL/GenBank/DDBJ whole genome shotgun (WGS) entry which is preliminary data.</text>
</comment>
<proteinExistence type="predicted"/>
<evidence type="ECO:0008006" key="6">
    <source>
        <dbReference type="Google" id="ProtNLM"/>
    </source>
</evidence>
<sequence length="406" mass="47306">MNQGALESIDVDGTPFSVLMDRAVKLKYFQSKHDRLKYDAHPSFYQKTIFHNDDVASERRLDQFDERFAAANRFKEEGNSSFRDGRLHDALIKYEMAASVFRFLQNKNPEWKSQGIKDQFITEVKYECKTEAERHELDRFLVACYNNIAVVSCKMNDFSLAVNACDYAIAIDGRNDKTLYLRARARLDPKSSGTVEETLARSDLSMALKINPENREARKLLQRLDCDMKNQRAKNKITFRGLFDRGTIYDPRELHERKEVSRKRAKQDELESKQRGIILGKQLVQLYEERGVERVKKKIERSLKNEMEVMEKRACVDDMDFRNPTAIMVLDAKSMGVDLTDPQTVELLENLKAGGDQEWVRNSEGSSKQSKPEWQVTRPRQFWLRRLHYKILSGIILAGFIFAYMK</sequence>
<dbReference type="SMART" id="SM00028">
    <property type="entry name" value="TPR"/>
    <property type="match status" value="2"/>
</dbReference>
<gene>
    <name evidence="4" type="ORF">ACHAW5_008447</name>
</gene>
<dbReference type="PANTHER" id="PTHR11242">
    <property type="entry name" value="ARYL HYDROCARBON RECEPTOR INTERACTING PROTEIN RELATED"/>
    <property type="match status" value="1"/>
</dbReference>
<dbReference type="EMBL" id="JALLAZ020001826">
    <property type="protein sequence ID" value="KAL3762521.1"/>
    <property type="molecule type" value="Genomic_DNA"/>
</dbReference>
<evidence type="ECO:0000313" key="4">
    <source>
        <dbReference type="EMBL" id="KAL3762521.1"/>
    </source>
</evidence>
<dbReference type="Gene3D" id="1.25.40.10">
    <property type="entry name" value="Tetratricopeptide repeat domain"/>
    <property type="match status" value="1"/>
</dbReference>
<accession>A0ABD3MI93</accession>
<evidence type="ECO:0000256" key="1">
    <source>
        <dbReference type="ARBA" id="ARBA00022737"/>
    </source>
</evidence>
<dbReference type="SUPFAM" id="SSF48452">
    <property type="entry name" value="TPR-like"/>
    <property type="match status" value="1"/>
</dbReference>
<dbReference type="Proteomes" id="UP001530315">
    <property type="component" value="Unassembled WGS sequence"/>
</dbReference>
<keyword evidence="3" id="KW-1133">Transmembrane helix</keyword>
<organism evidence="4 5">
    <name type="scientific">Stephanodiscus triporus</name>
    <dbReference type="NCBI Taxonomy" id="2934178"/>
    <lineage>
        <taxon>Eukaryota</taxon>
        <taxon>Sar</taxon>
        <taxon>Stramenopiles</taxon>
        <taxon>Ochrophyta</taxon>
        <taxon>Bacillariophyta</taxon>
        <taxon>Coscinodiscophyceae</taxon>
        <taxon>Thalassiosirophycidae</taxon>
        <taxon>Stephanodiscales</taxon>
        <taxon>Stephanodiscaceae</taxon>
        <taxon>Stephanodiscus</taxon>
    </lineage>
</organism>
<keyword evidence="2" id="KW-0802">TPR repeat</keyword>
<keyword evidence="3" id="KW-0812">Transmembrane</keyword>
<reference evidence="4 5" key="1">
    <citation type="submission" date="2024-10" db="EMBL/GenBank/DDBJ databases">
        <title>Updated reference genomes for cyclostephanoid diatoms.</title>
        <authorList>
            <person name="Roberts W.R."/>
            <person name="Alverson A.J."/>
        </authorList>
    </citation>
    <scope>NUCLEOTIDE SEQUENCE [LARGE SCALE GENOMIC DNA]</scope>
    <source>
        <strain evidence="4 5">AJA276-08</strain>
    </source>
</reference>
<dbReference type="InterPro" id="IPR019734">
    <property type="entry name" value="TPR_rpt"/>
</dbReference>
<dbReference type="InterPro" id="IPR039663">
    <property type="entry name" value="AIP/AIPL1/TTC9"/>
</dbReference>
<name>A0ABD3MI93_9STRA</name>